<protein>
    <recommendedName>
        <fullName evidence="4">Membrane-associated kinase regulator 6</fullName>
    </recommendedName>
</protein>
<evidence type="ECO:0000256" key="1">
    <source>
        <dbReference type="SAM" id="MobiDB-lite"/>
    </source>
</evidence>
<dbReference type="PANTHER" id="PTHR34576:SF2">
    <property type="entry name" value="MEMBRANE-ASSOCIATED KINASE REGULATOR 6-RELATED"/>
    <property type="match status" value="1"/>
</dbReference>
<dbReference type="Proteomes" id="UP000824890">
    <property type="component" value="Unassembled WGS sequence"/>
</dbReference>
<reference evidence="2 3" key="1">
    <citation type="submission" date="2021-05" db="EMBL/GenBank/DDBJ databases">
        <title>Genome Assembly of Synthetic Allotetraploid Brassica napus Reveals Homoeologous Exchanges between Subgenomes.</title>
        <authorList>
            <person name="Davis J.T."/>
        </authorList>
    </citation>
    <scope>NUCLEOTIDE SEQUENCE [LARGE SCALE GENOMIC DNA]</scope>
    <source>
        <strain evidence="3">cv. Da-Ae</strain>
        <tissue evidence="2">Seedling</tissue>
    </source>
</reference>
<dbReference type="PANTHER" id="PTHR34576">
    <property type="entry name" value="MEMBRANE-ASSOCIATED KINASE REGULATOR 6-RELATED"/>
    <property type="match status" value="1"/>
</dbReference>
<comment type="caution">
    <text evidence="2">The sequence shown here is derived from an EMBL/GenBank/DDBJ whole genome shotgun (WGS) entry which is preliminary data.</text>
</comment>
<gene>
    <name evidence="2" type="ORF">HID58_005266</name>
</gene>
<organism evidence="2 3">
    <name type="scientific">Brassica napus</name>
    <name type="common">Rape</name>
    <dbReference type="NCBI Taxonomy" id="3708"/>
    <lineage>
        <taxon>Eukaryota</taxon>
        <taxon>Viridiplantae</taxon>
        <taxon>Streptophyta</taxon>
        <taxon>Embryophyta</taxon>
        <taxon>Tracheophyta</taxon>
        <taxon>Spermatophyta</taxon>
        <taxon>Magnoliopsida</taxon>
        <taxon>eudicotyledons</taxon>
        <taxon>Gunneridae</taxon>
        <taxon>Pentapetalae</taxon>
        <taxon>rosids</taxon>
        <taxon>malvids</taxon>
        <taxon>Brassicales</taxon>
        <taxon>Brassicaceae</taxon>
        <taxon>Brassiceae</taxon>
        <taxon>Brassica</taxon>
    </lineage>
</organism>
<evidence type="ECO:0000313" key="3">
    <source>
        <dbReference type="Proteomes" id="UP000824890"/>
    </source>
</evidence>
<proteinExistence type="predicted"/>
<evidence type="ECO:0008006" key="4">
    <source>
        <dbReference type="Google" id="ProtNLM"/>
    </source>
</evidence>
<sequence>MCTKASEHSQEYIYIPTKQTKITMEVNQEASSMPVVPVDSFSYSWVVNSPSLEDSIDDYHQTYEDSSSSFIEMDPRLPPSRRFFINKSHESSFKFDNFVSFSDEDHSLVHADELFRDGYVMPYLSKATSAATEEEYEPLDKKTEKKMETRDIKSKSPSSCRKLRRVSKWVLLFLTPLCKRLRRCRTSRSSGGIGIDSRIRVTTLSRSRVHSDEMTSSPRISVADDYYWRRSCDSESSIYEAVLHCKKSFGTLEMRLKNPWKRSRSYVDVIIYMHD</sequence>
<dbReference type="EMBL" id="JAGKQM010000002">
    <property type="protein sequence ID" value="KAH0937805.1"/>
    <property type="molecule type" value="Genomic_DNA"/>
</dbReference>
<feature type="region of interest" description="Disordered" evidence="1">
    <location>
        <begin position="134"/>
        <end position="153"/>
    </location>
</feature>
<dbReference type="InterPro" id="IPR044699">
    <property type="entry name" value="MAKR6"/>
</dbReference>
<feature type="compositionally biased region" description="Basic and acidic residues" evidence="1">
    <location>
        <begin position="138"/>
        <end position="153"/>
    </location>
</feature>
<evidence type="ECO:0000313" key="2">
    <source>
        <dbReference type="EMBL" id="KAH0937805.1"/>
    </source>
</evidence>
<keyword evidence="3" id="KW-1185">Reference proteome</keyword>
<name>A0ABQ8E852_BRANA</name>
<accession>A0ABQ8E852</accession>